<comment type="caution">
    <text evidence="1">The sequence shown here is derived from an EMBL/GenBank/DDBJ whole genome shotgun (WGS) entry which is preliminary data.</text>
</comment>
<organism evidence="1 2">
    <name type="scientific">Methylosinus sporium</name>
    <dbReference type="NCBI Taxonomy" id="428"/>
    <lineage>
        <taxon>Bacteria</taxon>
        <taxon>Pseudomonadati</taxon>
        <taxon>Pseudomonadota</taxon>
        <taxon>Alphaproteobacteria</taxon>
        <taxon>Hyphomicrobiales</taxon>
        <taxon>Methylocystaceae</taxon>
        <taxon>Methylosinus</taxon>
    </lineage>
</organism>
<protein>
    <recommendedName>
        <fullName evidence="3">Phage tail protein</fullName>
    </recommendedName>
</protein>
<sequence length="1005" mass="108767">MPWIDYERREERVYAPGVTVAEIVADMVPVELLIAERVAVRVVVGGRLILQAEWETFRPEPGAVVIRVIPGNSGLLRSVLLLSATIAATALGQWYLTPALATAGISGLAANAIVAGATFAAMTGASFLVNALVPVRPSQKSSGAANSPTYAISGWSNPVSPNGAVPMILGRMRVSPPHGALPYRKVVNGENHGVSRYVIAYGPAPLEGPRIGSTPIDKYKEITLELREGYSSDAPITIYPTQVIEENVSVELTSGHAGQFGPDSRYSAAAASKIQVDHTFPGGLIAYSEQQSGESTVNSQGAWSIEFAVEARLETSDTWTTVGPWTIAGMQQRTLTATFEWTPPTRGRYEFRDARISTDWDRIDQSPYTWKIISVSNWTAIRTFRPEVPINFPYPLAQAALDIRATEQLNGQVDEFNVVVKSICPDWDSETQTWITRETRNPASLFRYVLQHPAFVRRVPDSKIDLERLQYWHERCAALGLTYDRYHDFVSSLTEILADIAAAGRAKPIRRAGKFSVAIDEPGKPVVAWIGPRNSSGFEQKQVFVKPPDAFRISFKDQTNNHEDAERMVPRPGLVCEPEEIEELSLPGVTNPEIVYREGLRRHYEIQYRRFEYSVTQSYEVLTAERLDRVQLSHDVLNAVQRQARVLTVDEEAGIVIIDETVTMEAAGSYVVIFRVTPDDESAPDDGLQRTVVTVAGETNALILEGDGALPEAGDLASFGPADEVVIDAVVKEIENGDGLQRHLTLVDYAPQIFELANSAVVPDWNGAVGDDIETAPDDDVAPTAPTIASVWSTAIAPQSGSSMLYVQLAYGAGGGTVDHFELDHRLQGAGSWTTETLGAGASAAVISTYASGDIVELRARAIGTGGTSAYSATTTHTVAATDPVPMHVTAFAVAQISATTWEYTFSLDAQPVGTGVRIKYRLGHYTTWAELTSSFGGVVTVSPYDSSTPTIVDGTEYSFGARAINSAGQESGDPIVIQVVVSAGGAPSLDFSDPANSQNQFLGW</sequence>
<dbReference type="AlphaFoldDB" id="A0A2U1SSR2"/>
<dbReference type="EMBL" id="PUIV01000006">
    <property type="protein sequence ID" value="PWB94650.1"/>
    <property type="molecule type" value="Genomic_DNA"/>
</dbReference>
<dbReference type="RefSeq" id="WP_158271769.1">
    <property type="nucleotide sequence ID" value="NZ_BGJY01000018.1"/>
</dbReference>
<name>A0A2U1SSR2_METSR</name>
<gene>
    <name evidence="1" type="ORF">C5689_06195</name>
</gene>
<dbReference type="Proteomes" id="UP000245137">
    <property type="component" value="Unassembled WGS sequence"/>
</dbReference>
<proteinExistence type="predicted"/>
<dbReference type="OrthoDB" id="7349961at2"/>
<evidence type="ECO:0000313" key="1">
    <source>
        <dbReference type="EMBL" id="PWB94650.1"/>
    </source>
</evidence>
<accession>A0A2U1SSR2</accession>
<dbReference type="NCBIfam" id="NF040662">
    <property type="entry name" value="attach_TipJ_rel"/>
    <property type="match status" value="1"/>
</dbReference>
<evidence type="ECO:0008006" key="3">
    <source>
        <dbReference type="Google" id="ProtNLM"/>
    </source>
</evidence>
<evidence type="ECO:0000313" key="2">
    <source>
        <dbReference type="Proteomes" id="UP000245137"/>
    </source>
</evidence>
<keyword evidence="2" id="KW-1185">Reference proteome</keyword>
<reference evidence="1 2" key="1">
    <citation type="journal article" date="2018" name="Appl. Microbiol. Biotechnol.">
        <title>Co-cultivation of the strictly anaerobic methanogen Methanosarcina barkeri with aerobic methanotrophs in an oxygen-limited membrane bioreactor.</title>
        <authorList>
            <person name="In 't Zandt M.H."/>
            <person name="van den Bosch T.J.M."/>
            <person name="Rijkers R."/>
            <person name="van Kessel M.A.H.J."/>
            <person name="Jetten M.S.M."/>
            <person name="Welte C.U."/>
        </authorList>
    </citation>
    <scope>NUCLEOTIDE SEQUENCE [LARGE SCALE GENOMIC DNA]</scope>
    <source>
        <strain evidence="1 2">DSM 17706</strain>
    </source>
</reference>